<evidence type="ECO:0000313" key="3">
    <source>
        <dbReference type="Proteomes" id="UP000033551"/>
    </source>
</evidence>
<dbReference type="OrthoDB" id="4331515at2"/>
<dbReference type="AlphaFoldDB" id="A0A0F4J186"/>
<proteinExistence type="predicted"/>
<dbReference type="PATRIC" id="fig|68223.7.peg.1396"/>
<accession>A0A0F4J186</accession>
<dbReference type="Proteomes" id="UP000033551">
    <property type="component" value="Unassembled WGS sequence"/>
</dbReference>
<dbReference type="RefSeq" id="WP_045950065.1">
    <property type="nucleotide sequence ID" value="NZ_JZWV01000768.1"/>
</dbReference>
<sequence length="60" mass="6186">MFAYVLSCGGLLYVGPAILLCRKVARKTTVRTGWAMALGLVALPAILLAVGAVIDAHSAT</sequence>
<feature type="transmembrane region" description="Helical" evidence="1">
    <location>
        <begin position="33"/>
        <end position="54"/>
    </location>
</feature>
<keyword evidence="1" id="KW-1133">Transmembrane helix</keyword>
<keyword evidence="1" id="KW-0472">Membrane</keyword>
<gene>
    <name evidence="2" type="ORF">VR44_26200</name>
</gene>
<comment type="caution">
    <text evidence="2">The sequence shown here is derived from an EMBL/GenBank/DDBJ whole genome shotgun (WGS) entry which is preliminary data.</text>
</comment>
<evidence type="ECO:0000313" key="2">
    <source>
        <dbReference type="EMBL" id="KJY28045.1"/>
    </source>
</evidence>
<evidence type="ECO:0000256" key="1">
    <source>
        <dbReference type="SAM" id="Phobius"/>
    </source>
</evidence>
<organism evidence="2 3">
    <name type="scientific">Streptomyces katrae</name>
    <dbReference type="NCBI Taxonomy" id="68223"/>
    <lineage>
        <taxon>Bacteria</taxon>
        <taxon>Bacillati</taxon>
        <taxon>Actinomycetota</taxon>
        <taxon>Actinomycetes</taxon>
        <taxon>Kitasatosporales</taxon>
        <taxon>Streptomycetaceae</taxon>
        <taxon>Streptomyces</taxon>
    </lineage>
</organism>
<name>A0A0F4J186_9ACTN</name>
<reference evidence="2 3" key="1">
    <citation type="submission" date="2015-02" db="EMBL/GenBank/DDBJ databases">
        <authorList>
            <person name="Ju K.-S."/>
            <person name="Doroghazi J.R."/>
            <person name="Metcalf W."/>
        </authorList>
    </citation>
    <scope>NUCLEOTIDE SEQUENCE [LARGE SCALE GENOMIC DNA]</scope>
    <source>
        <strain evidence="2 3">NRRL ISP-5550</strain>
    </source>
</reference>
<protein>
    <submittedName>
        <fullName evidence="2">Uncharacterized protein</fullName>
    </submittedName>
</protein>
<keyword evidence="1" id="KW-0812">Transmembrane</keyword>
<keyword evidence="3" id="KW-1185">Reference proteome</keyword>
<dbReference type="EMBL" id="JZWV01000768">
    <property type="protein sequence ID" value="KJY28045.1"/>
    <property type="molecule type" value="Genomic_DNA"/>
</dbReference>